<keyword evidence="2 4" id="KW-0560">Oxidoreductase</keyword>
<dbReference type="GO" id="GO:0004617">
    <property type="term" value="F:phosphoglycerate dehydrogenase activity"/>
    <property type="evidence" value="ECO:0007669"/>
    <property type="project" value="UniProtKB-EC"/>
</dbReference>
<keyword evidence="7" id="KW-1185">Reference proteome</keyword>
<dbReference type="SUPFAM" id="SSF52283">
    <property type="entry name" value="Formate/glycerate dehydrogenase catalytic domain-like"/>
    <property type="match status" value="1"/>
</dbReference>
<dbReference type="InterPro" id="IPR006139">
    <property type="entry name" value="D-isomer_2_OHA_DH_cat_dom"/>
</dbReference>
<dbReference type="Gene3D" id="3.40.50.720">
    <property type="entry name" value="NAD(P)-binding Rossmann-like Domain"/>
    <property type="match status" value="2"/>
</dbReference>
<reference evidence="6 7" key="1">
    <citation type="submission" date="2020-10" db="EMBL/GenBank/DDBJ databases">
        <title>Complete genome sequence of Corynebacterium massiliense DSM 45435, type strain of Corynebacterium massiliense.</title>
        <authorList>
            <person name="Busche T."/>
            <person name="Kalinowski J."/>
            <person name="Ruckert C."/>
        </authorList>
    </citation>
    <scope>NUCLEOTIDE SEQUENCE [LARGE SCALE GENOMIC DNA]</scope>
    <source>
        <strain evidence="6 7">DSM 45435</strain>
    </source>
</reference>
<evidence type="ECO:0000256" key="1">
    <source>
        <dbReference type="ARBA" id="ARBA00005854"/>
    </source>
</evidence>
<dbReference type="CDD" id="cd12173">
    <property type="entry name" value="PGDH_4"/>
    <property type="match status" value="1"/>
</dbReference>
<dbReference type="InterPro" id="IPR006140">
    <property type="entry name" value="D-isomer_DH_NAD-bd"/>
</dbReference>
<organism evidence="6 7">
    <name type="scientific">Corynebacterium massiliense DSM 45435</name>
    <dbReference type="NCBI Taxonomy" id="1121364"/>
    <lineage>
        <taxon>Bacteria</taxon>
        <taxon>Bacillati</taxon>
        <taxon>Actinomycetota</taxon>
        <taxon>Actinomycetes</taxon>
        <taxon>Mycobacteriales</taxon>
        <taxon>Corynebacteriaceae</taxon>
        <taxon>Corynebacterium</taxon>
    </lineage>
</organism>
<dbReference type="SUPFAM" id="SSF51735">
    <property type="entry name" value="NAD(P)-binding Rossmann-fold domains"/>
    <property type="match status" value="1"/>
</dbReference>
<proteinExistence type="inferred from homology"/>
<dbReference type="PANTHER" id="PTHR42789">
    <property type="entry name" value="D-ISOMER SPECIFIC 2-HYDROXYACID DEHYDROGENASE FAMILY PROTEIN (AFU_ORTHOLOGUE AFUA_6G10090)"/>
    <property type="match status" value="1"/>
</dbReference>
<dbReference type="EC" id="1.1.1.95" evidence="6"/>
<accession>A0ABY7U9F5</accession>
<dbReference type="SMART" id="SM00997">
    <property type="entry name" value="AdoHcyase_NAD"/>
    <property type="match status" value="1"/>
</dbReference>
<keyword evidence="3" id="KW-0520">NAD</keyword>
<protein>
    <submittedName>
        <fullName evidence="6">D-3-phosphoglycerate dehydrogenase</fullName>
        <ecNumber evidence="6">1.1.1.95</ecNumber>
    </submittedName>
</protein>
<evidence type="ECO:0000256" key="4">
    <source>
        <dbReference type="RuleBase" id="RU003719"/>
    </source>
</evidence>
<dbReference type="Proteomes" id="UP001220064">
    <property type="component" value="Chromosome"/>
</dbReference>
<feature type="domain" description="S-adenosyl-L-homocysteine hydrolase NAD binding" evidence="5">
    <location>
        <begin position="136"/>
        <end position="307"/>
    </location>
</feature>
<sequence>MVDNFSGPALSSAPGARPHPAIVMADEVADSAADQLQQEMGAEIRRVAGADRAGVLRALMEADPVALLVRSATAVDAELLRAAPQLRVVGRAGVGVDNINIPACTARGVAVVNTPLANSHSAAEHTIGLLLAVARNLAVADSSLRAGQWRRSELTGVEIYSKTVGIIGFGTIGRLVARRLQAFDARVIANDPYIDPDSAARAGVELVSKEELMRSADVVALHVPKTPETTGMVDARLIALAKPGQILINAARGGLIDDAALANSIRSSDGPHRGAGIDVWDNEPDVHSPLLELPQVVATPHLGAATFEAQERVGREVAGYIAAVLRGERVPTAVNAADLYR</sequence>
<dbReference type="InterPro" id="IPR050857">
    <property type="entry name" value="D-2-hydroxyacid_DH"/>
</dbReference>
<dbReference type="InterPro" id="IPR029753">
    <property type="entry name" value="D-isomer_DH_CS"/>
</dbReference>
<name>A0ABY7U9F5_9CORY</name>
<gene>
    <name evidence="6" type="primary">serA</name>
    <name evidence="6" type="ORF">CMASS_04665</name>
</gene>
<dbReference type="Pfam" id="PF02826">
    <property type="entry name" value="2-Hacid_dh_C"/>
    <property type="match status" value="1"/>
</dbReference>
<evidence type="ECO:0000313" key="6">
    <source>
        <dbReference type="EMBL" id="WCZ32383.1"/>
    </source>
</evidence>
<dbReference type="PROSITE" id="PS00671">
    <property type="entry name" value="D_2_HYDROXYACID_DH_3"/>
    <property type="match status" value="1"/>
</dbReference>
<evidence type="ECO:0000313" key="7">
    <source>
        <dbReference type="Proteomes" id="UP001220064"/>
    </source>
</evidence>
<dbReference type="InterPro" id="IPR015878">
    <property type="entry name" value="Ado_hCys_hydrolase_NAD-bd"/>
</dbReference>
<dbReference type="Pfam" id="PF00389">
    <property type="entry name" value="2-Hacid_dh"/>
    <property type="match status" value="1"/>
</dbReference>
<dbReference type="PANTHER" id="PTHR42789:SF1">
    <property type="entry name" value="D-ISOMER SPECIFIC 2-HYDROXYACID DEHYDROGENASE FAMILY PROTEIN (AFU_ORTHOLOGUE AFUA_6G10090)"/>
    <property type="match status" value="1"/>
</dbReference>
<comment type="similarity">
    <text evidence="1 4">Belongs to the D-isomer specific 2-hydroxyacid dehydrogenase family.</text>
</comment>
<dbReference type="EMBL" id="CP063189">
    <property type="protein sequence ID" value="WCZ32383.1"/>
    <property type="molecule type" value="Genomic_DNA"/>
</dbReference>
<evidence type="ECO:0000259" key="5">
    <source>
        <dbReference type="SMART" id="SM00997"/>
    </source>
</evidence>
<evidence type="ECO:0000256" key="2">
    <source>
        <dbReference type="ARBA" id="ARBA00023002"/>
    </source>
</evidence>
<dbReference type="InterPro" id="IPR036291">
    <property type="entry name" value="NAD(P)-bd_dom_sf"/>
</dbReference>
<evidence type="ECO:0000256" key="3">
    <source>
        <dbReference type="ARBA" id="ARBA00023027"/>
    </source>
</evidence>
<dbReference type="RefSeq" id="WP_022862421.1">
    <property type="nucleotide sequence ID" value="NZ_ATVG01000002.1"/>
</dbReference>